<reference evidence="1" key="1">
    <citation type="submission" date="2019-12" db="EMBL/GenBank/DDBJ databases">
        <title>Genome sequencing and annotation of Brassica cretica.</title>
        <authorList>
            <person name="Studholme D.J."/>
            <person name="Sarris P."/>
        </authorList>
    </citation>
    <scope>NUCLEOTIDE SEQUENCE</scope>
    <source>
        <strain evidence="1">PFS-109/04</strain>
        <tissue evidence="1">Leaf</tissue>
    </source>
</reference>
<evidence type="ECO:0000313" key="1">
    <source>
        <dbReference type="EMBL" id="KAF3500330.1"/>
    </source>
</evidence>
<name>A0A8S9N855_BRACR</name>
<evidence type="ECO:0008006" key="3">
    <source>
        <dbReference type="Google" id="ProtNLM"/>
    </source>
</evidence>
<proteinExistence type="predicted"/>
<organism evidence="1 2">
    <name type="scientific">Brassica cretica</name>
    <name type="common">Mustard</name>
    <dbReference type="NCBI Taxonomy" id="69181"/>
    <lineage>
        <taxon>Eukaryota</taxon>
        <taxon>Viridiplantae</taxon>
        <taxon>Streptophyta</taxon>
        <taxon>Embryophyta</taxon>
        <taxon>Tracheophyta</taxon>
        <taxon>Spermatophyta</taxon>
        <taxon>Magnoliopsida</taxon>
        <taxon>eudicotyledons</taxon>
        <taxon>Gunneridae</taxon>
        <taxon>Pentapetalae</taxon>
        <taxon>rosids</taxon>
        <taxon>malvids</taxon>
        <taxon>Brassicales</taxon>
        <taxon>Brassicaceae</taxon>
        <taxon>Brassiceae</taxon>
        <taxon>Brassica</taxon>
    </lineage>
</organism>
<dbReference type="AlphaFoldDB" id="A0A8S9N855"/>
<sequence length="172" mass="19603">MNEATFRPIPPEHGQVGIIIKVGSIVDADQKESMFSSGALVEVSAYLHKTEVVLFTTMIIKEIDDDDEKKYTVNACNYPWNLKDIMARPNKTLDLPPFNAEEHLLVGCLEVFHHTHWHQGRVTGMMSEKWVHGKWCKVFLEATNQELCFKLSDIRPSKVWKDCVCDEAEAIG</sequence>
<comment type="caution">
    <text evidence="1">The sequence shown here is derived from an EMBL/GenBank/DDBJ whole genome shotgun (WGS) entry which is preliminary data.</text>
</comment>
<evidence type="ECO:0000313" key="2">
    <source>
        <dbReference type="Proteomes" id="UP000712600"/>
    </source>
</evidence>
<gene>
    <name evidence="1" type="ORF">F2Q69_00042657</name>
</gene>
<dbReference type="EMBL" id="QGKX02001621">
    <property type="protein sequence ID" value="KAF3500330.1"/>
    <property type="molecule type" value="Genomic_DNA"/>
</dbReference>
<dbReference type="Proteomes" id="UP000712600">
    <property type="component" value="Unassembled WGS sequence"/>
</dbReference>
<accession>A0A8S9N855</accession>
<protein>
    <recommendedName>
        <fullName evidence="3">Agenet domain-containing protein</fullName>
    </recommendedName>
</protein>